<dbReference type="EC" id="3.1.21.3" evidence="5"/>
<keyword evidence="5" id="KW-0378">Hydrolase</keyword>
<dbReference type="RefSeq" id="WP_183979192.1">
    <property type="nucleotide sequence ID" value="NZ_JACHEB010000009.1"/>
</dbReference>
<dbReference type="PANTHER" id="PTHR43140:SF1">
    <property type="entry name" value="TYPE I RESTRICTION ENZYME ECOKI SPECIFICITY SUBUNIT"/>
    <property type="match status" value="1"/>
</dbReference>
<gene>
    <name evidence="5" type="ORF">HDF14_003707</name>
</gene>
<evidence type="ECO:0000313" key="6">
    <source>
        <dbReference type="Proteomes" id="UP000535182"/>
    </source>
</evidence>
<dbReference type="EMBL" id="JACHEB010000009">
    <property type="protein sequence ID" value="MBB5330074.1"/>
    <property type="molecule type" value="Genomic_DNA"/>
</dbReference>
<evidence type="ECO:0000259" key="4">
    <source>
        <dbReference type="Pfam" id="PF01420"/>
    </source>
</evidence>
<dbReference type="AlphaFoldDB" id="A0A9X0QH46"/>
<evidence type="ECO:0000313" key="5">
    <source>
        <dbReference type="EMBL" id="MBB5330074.1"/>
    </source>
</evidence>
<protein>
    <submittedName>
        <fullName evidence="5">Type I restriction enzyme S subunit</fullName>
        <ecNumber evidence="5">3.1.21.3</ecNumber>
    </submittedName>
</protein>
<dbReference type="InterPro" id="IPR000055">
    <property type="entry name" value="Restrct_endonuc_typeI_TRD"/>
</dbReference>
<keyword evidence="2" id="KW-0680">Restriction system</keyword>
<dbReference type="Proteomes" id="UP000535182">
    <property type="component" value="Unassembled WGS sequence"/>
</dbReference>
<evidence type="ECO:0000256" key="2">
    <source>
        <dbReference type="ARBA" id="ARBA00022747"/>
    </source>
</evidence>
<dbReference type="Pfam" id="PF01420">
    <property type="entry name" value="Methylase_S"/>
    <property type="match status" value="2"/>
</dbReference>
<reference evidence="5 6" key="1">
    <citation type="submission" date="2020-08" db="EMBL/GenBank/DDBJ databases">
        <title>Genomic Encyclopedia of Type Strains, Phase IV (KMG-V): Genome sequencing to study the core and pangenomes of soil and plant-associated prokaryotes.</title>
        <authorList>
            <person name="Whitman W."/>
        </authorList>
    </citation>
    <scope>NUCLEOTIDE SEQUENCE [LARGE SCALE GENOMIC DNA]</scope>
    <source>
        <strain evidence="5 6">X5P2</strain>
    </source>
</reference>
<comment type="caution">
    <text evidence="5">The sequence shown here is derived from an EMBL/GenBank/DDBJ whole genome shotgun (WGS) entry which is preliminary data.</text>
</comment>
<dbReference type="GO" id="GO:0009307">
    <property type="term" value="P:DNA restriction-modification system"/>
    <property type="evidence" value="ECO:0007669"/>
    <property type="project" value="UniProtKB-KW"/>
</dbReference>
<name>A0A9X0QH46_9BACT</name>
<sequence>MKGWQVMTLDQIATNLDSRRVPITKGVPNSGEYPYYGASGIVDYVADYIFEGDTLLISEDGANLLARSTPIAFPAYGKYWVNNHAHILNFENMTTQRFVELYLESIPLDDYITGAAQPKLNQKALNSIPIPVPSLHKQHHIVGILDEAFEGIATAKANAERNLQNARALFESHLQTVFADAWRRCELVRLSDLATDITDGDHLPPPKSLTGVPFITIGNIVKQTRKIDFADTFMVPYTYFNTLKPNKKPKKRDVLYTVTGSFGIPVIVGESTEFCFQRHIGLVRPKAEVNSAWLYYLLLSPQIFKQASEGATGAAQKTVSLKLLRSFEVPKVRSQQQQIAVAKLDALSRETQHMQNIYQQKLAALEALRSHFWTRPSVEVSESCSTSLASPLTNSTPSIRFHFRGFLWRRN</sequence>
<proteinExistence type="inferred from homology"/>
<dbReference type="InterPro" id="IPR044946">
    <property type="entry name" value="Restrct_endonuc_typeI_TRD_sf"/>
</dbReference>
<organism evidence="5 6">
    <name type="scientific">Tunturiibacter gelidiferens</name>
    <dbReference type="NCBI Taxonomy" id="3069689"/>
    <lineage>
        <taxon>Bacteria</taxon>
        <taxon>Pseudomonadati</taxon>
        <taxon>Acidobacteriota</taxon>
        <taxon>Terriglobia</taxon>
        <taxon>Terriglobales</taxon>
        <taxon>Acidobacteriaceae</taxon>
        <taxon>Tunturiibacter</taxon>
    </lineage>
</organism>
<dbReference type="GO" id="GO:0003677">
    <property type="term" value="F:DNA binding"/>
    <property type="evidence" value="ECO:0007669"/>
    <property type="project" value="UniProtKB-KW"/>
</dbReference>
<feature type="domain" description="Type I restriction modification DNA specificity" evidence="4">
    <location>
        <begin position="211"/>
        <end position="359"/>
    </location>
</feature>
<keyword evidence="6" id="KW-1185">Reference proteome</keyword>
<accession>A0A9X0QH46</accession>
<dbReference type="CDD" id="cd17262">
    <property type="entry name" value="RMtype1_S_Aco12261I-TRD2-CR2"/>
    <property type="match status" value="1"/>
</dbReference>
<dbReference type="Gene3D" id="3.90.220.20">
    <property type="entry name" value="DNA methylase specificity domains"/>
    <property type="match status" value="2"/>
</dbReference>
<evidence type="ECO:0000256" key="1">
    <source>
        <dbReference type="ARBA" id="ARBA00010923"/>
    </source>
</evidence>
<dbReference type="InterPro" id="IPR051212">
    <property type="entry name" value="Type-I_RE_S_subunit"/>
</dbReference>
<feature type="domain" description="Type I restriction modification DNA specificity" evidence="4">
    <location>
        <begin position="1"/>
        <end position="153"/>
    </location>
</feature>
<evidence type="ECO:0000256" key="3">
    <source>
        <dbReference type="ARBA" id="ARBA00023125"/>
    </source>
</evidence>
<keyword evidence="3" id="KW-0238">DNA-binding</keyword>
<comment type="similarity">
    <text evidence="1">Belongs to the type-I restriction system S methylase family.</text>
</comment>
<dbReference type="SUPFAM" id="SSF116734">
    <property type="entry name" value="DNA methylase specificity domain"/>
    <property type="match status" value="2"/>
</dbReference>
<dbReference type="PANTHER" id="PTHR43140">
    <property type="entry name" value="TYPE-1 RESTRICTION ENZYME ECOKI SPECIFICITY PROTEIN"/>
    <property type="match status" value="1"/>
</dbReference>
<dbReference type="GO" id="GO:0009035">
    <property type="term" value="F:type I site-specific deoxyribonuclease activity"/>
    <property type="evidence" value="ECO:0007669"/>
    <property type="project" value="UniProtKB-EC"/>
</dbReference>